<dbReference type="PANTHER" id="PTHR23063">
    <property type="entry name" value="PHOSPHOLIPID ACYLTRANSFERASE"/>
    <property type="match status" value="1"/>
</dbReference>
<evidence type="ECO:0000256" key="5">
    <source>
        <dbReference type="ARBA" id="ARBA00023098"/>
    </source>
</evidence>
<accession>A0A0B4XLK3</accession>
<dbReference type="SMART" id="SM00563">
    <property type="entry name" value="PlsC"/>
    <property type="match status" value="1"/>
</dbReference>
<dbReference type="PANTHER" id="PTHR23063:SF52">
    <property type="entry name" value="LYSOPHOSPHATIDYLCHOLINE ACYLTRANSFERASE"/>
    <property type="match status" value="1"/>
</dbReference>
<evidence type="ECO:0000256" key="8">
    <source>
        <dbReference type="SAM" id="Phobius"/>
    </source>
</evidence>
<dbReference type="CDD" id="cd07989">
    <property type="entry name" value="LPLAT_AGPAT-like"/>
    <property type="match status" value="1"/>
</dbReference>
<keyword evidence="7 10" id="KW-0012">Acyltransferase</keyword>
<reference evidence="10 11" key="1">
    <citation type="journal article" date="2012" name="J. Bacteriol.">
        <title>Genome sequence of an alkane-degrading bacterium, Alcanivorax pacificus type strain W11-5, isolated from deep sea sediment.</title>
        <authorList>
            <person name="Lai Q."/>
            <person name="Shao Z."/>
        </authorList>
    </citation>
    <scope>NUCLEOTIDE SEQUENCE [LARGE SCALE GENOMIC DNA]</scope>
    <source>
        <strain evidence="10 11">W11-5</strain>
    </source>
</reference>
<gene>
    <name evidence="10" type="ORF">S7S_05760</name>
</gene>
<keyword evidence="11" id="KW-1185">Reference proteome</keyword>
<dbReference type="EMBL" id="CP004387">
    <property type="protein sequence ID" value="AJD47570.1"/>
    <property type="molecule type" value="Genomic_DNA"/>
</dbReference>
<dbReference type="Pfam" id="PF01553">
    <property type="entry name" value="Acyltransferase"/>
    <property type="match status" value="1"/>
</dbReference>
<evidence type="ECO:0000256" key="1">
    <source>
        <dbReference type="ARBA" id="ARBA00004370"/>
    </source>
</evidence>
<dbReference type="STRING" id="391936.S7S_05760"/>
<evidence type="ECO:0000256" key="6">
    <source>
        <dbReference type="ARBA" id="ARBA00023136"/>
    </source>
</evidence>
<dbReference type="HOGENOM" id="CLU_027938_0_1_6"/>
<keyword evidence="4 8" id="KW-1133">Transmembrane helix</keyword>
<dbReference type="RefSeq" id="WP_008737882.1">
    <property type="nucleotide sequence ID" value="NZ_CP004387.1"/>
</dbReference>
<evidence type="ECO:0000313" key="10">
    <source>
        <dbReference type="EMBL" id="AJD47570.1"/>
    </source>
</evidence>
<dbReference type="InterPro" id="IPR002123">
    <property type="entry name" value="Plipid/glycerol_acylTrfase"/>
</dbReference>
<dbReference type="GO" id="GO:0006629">
    <property type="term" value="P:lipid metabolic process"/>
    <property type="evidence" value="ECO:0007669"/>
    <property type="project" value="UniProtKB-KW"/>
</dbReference>
<dbReference type="OrthoDB" id="9806880at2"/>
<dbReference type="SUPFAM" id="SSF69593">
    <property type="entry name" value="Glycerol-3-phosphate (1)-acyltransferase"/>
    <property type="match status" value="1"/>
</dbReference>
<keyword evidence="3 8" id="KW-0812">Transmembrane</keyword>
<organism evidence="10 11">
    <name type="scientific">Isoalcanivorax pacificus W11-5</name>
    <dbReference type="NCBI Taxonomy" id="391936"/>
    <lineage>
        <taxon>Bacteria</taxon>
        <taxon>Pseudomonadati</taxon>
        <taxon>Pseudomonadota</taxon>
        <taxon>Gammaproteobacteria</taxon>
        <taxon>Oceanospirillales</taxon>
        <taxon>Alcanivoracaceae</taxon>
        <taxon>Isoalcanivorax</taxon>
    </lineage>
</organism>
<evidence type="ECO:0000256" key="7">
    <source>
        <dbReference type="ARBA" id="ARBA00023315"/>
    </source>
</evidence>
<dbReference type="KEGG" id="apac:S7S_05760"/>
<keyword evidence="2 10" id="KW-0808">Transferase</keyword>
<feature type="domain" description="Phospholipid/glycerol acyltransferase" evidence="9">
    <location>
        <begin position="82"/>
        <end position="193"/>
    </location>
</feature>
<dbReference type="Proteomes" id="UP000006764">
    <property type="component" value="Chromosome"/>
</dbReference>
<keyword evidence="5" id="KW-0443">Lipid metabolism</keyword>
<feature type="transmembrane region" description="Helical" evidence="8">
    <location>
        <begin position="27"/>
        <end position="48"/>
    </location>
</feature>
<evidence type="ECO:0000313" key="11">
    <source>
        <dbReference type="Proteomes" id="UP000006764"/>
    </source>
</evidence>
<dbReference type="GO" id="GO:0016746">
    <property type="term" value="F:acyltransferase activity"/>
    <property type="evidence" value="ECO:0007669"/>
    <property type="project" value="UniProtKB-KW"/>
</dbReference>
<evidence type="ECO:0000256" key="4">
    <source>
        <dbReference type="ARBA" id="ARBA00022989"/>
    </source>
</evidence>
<evidence type="ECO:0000256" key="2">
    <source>
        <dbReference type="ARBA" id="ARBA00022679"/>
    </source>
</evidence>
<proteinExistence type="predicted"/>
<dbReference type="GO" id="GO:0016020">
    <property type="term" value="C:membrane"/>
    <property type="evidence" value="ECO:0007669"/>
    <property type="project" value="UniProtKB-SubCell"/>
</dbReference>
<evidence type="ECO:0000256" key="3">
    <source>
        <dbReference type="ARBA" id="ARBA00022692"/>
    </source>
</evidence>
<evidence type="ECO:0000259" key="9">
    <source>
        <dbReference type="SMART" id="SM00563"/>
    </source>
</evidence>
<keyword evidence="6 8" id="KW-0472">Membrane</keyword>
<protein>
    <submittedName>
        <fullName evidence="10">1-acyl-sn-glycerol-3-phosphate acyltransferase</fullName>
    </submittedName>
</protein>
<sequence length="259" mass="28870">MTTEAVSAATGQGAWPQLRRLWRVARVLAHILLGFVLALVFGAFWAPYRPVVRRIARWWLQHLLGILNVQVTVQGAPPVAGHFLVANHVSWLDIPVLAAQTDVYFLSKAEVRNWPLIGHLAAAAGTLFIRRGSGESRQKAEEIAGHLRNGHNILVFPEGTTTDGRSVRRFFRQLFTAPLLAQAPVQPVALRYRDRHGEPDRGIAFINDDAFHTHLWAMLLRDDVPVTVTFGEPVIATDETPEMLSQQCHRTVLQAVTGH</sequence>
<comment type="subcellular location">
    <subcellularLocation>
        <location evidence="1">Membrane</location>
    </subcellularLocation>
</comment>
<dbReference type="AlphaFoldDB" id="A0A0B4XLK3"/>
<name>A0A0B4XLK3_9GAMM</name>